<evidence type="ECO:0000313" key="1">
    <source>
        <dbReference type="EMBL" id="SHJ88277.1"/>
    </source>
</evidence>
<keyword evidence="2" id="KW-1185">Reference proteome</keyword>
<protein>
    <submittedName>
        <fullName evidence="1">Uncharacterized protein</fullName>
    </submittedName>
</protein>
<name>A0A1M6MXR8_9FIRM</name>
<dbReference type="EMBL" id="FRAJ01000005">
    <property type="protein sequence ID" value="SHJ88277.1"/>
    <property type="molecule type" value="Genomic_DNA"/>
</dbReference>
<proteinExistence type="predicted"/>
<organism evidence="1 2">
    <name type="scientific">Caminicella sporogenes DSM 14501</name>
    <dbReference type="NCBI Taxonomy" id="1121266"/>
    <lineage>
        <taxon>Bacteria</taxon>
        <taxon>Bacillati</taxon>
        <taxon>Bacillota</taxon>
        <taxon>Clostridia</taxon>
        <taxon>Peptostreptococcales</taxon>
        <taxon>Caminicellaceae</taxon>
        <taxon>Caminicella</taxon>
    </lineage>
</organism>
<dbReference type="RefSeq" id="WP_072965991.1">
    <property type="nucleotide sequence ID" value="NZ_FRAJ01000005.1"/>
</dbReference>
<evidence type="ECO:0000313" key="2">
    <source>
        <dbReference type="Proteomes" id="UP000184082"/>
    </source>
</evidence>
<dbReference type="AlphaFoldDB" id="A0A1M6MXR8"/>
<sequence>MRLRQRDLKIYVLKKRVPLQDFDGTTYEGYEQIGTTIKANIQPAGGKIAAEIYGERLKYMLTMYCENNVDIKEADGICVNVEPTNEPDYKVVAIKQYSTHKVVDLEKVNK</sequence>
<dbReference type="Proteomes" id="UP000184082">
    <property type="component" value="Unassembled WGS sequence"/>
</dbReference>
<accession>A0A1M6MXR8</accession>
<dbReference type="STRING" id="1121266.SAMN02745883_00695"/>
<gene>
    <name evidence="1" type="ORF">SAMN02745883_00695</name>
</gene>
<reference evidence="1 2" key="1">
    <citation type="submission" date="2016-11" db="EMBL/GenBank/DDBJ databases">
        <authorList>
            <person name="Jaros S."/>
            <person name="Januszkiewicz K."/>
            <person name="Wedrychowicz H."/>
        </authorList>
    </citation>
    <scope>NUCLEOTIDE SEQUENCE [LARGE SCALE GENOMIC DNA]</scope>
    <source>
        <strain evidence="1 2">DSM 14501</strain>
    </source>
</reference>